<comment type="caution">
    <text evidence="2">The sequence shown here is derived from an EMBL/GenBank/DDBJ whole genome shotgun (WGS) entry which is preliminary data.</text>
</comment>
<feature type="region of interest" description="Disordered" evidence="1">
    <location>
        <begin position="509"/>
        <end position="585"/>
    </location>
</feature>
<feature type="compositionally biased region" description="Polar residues" evidence="1">
    <location>
        <begin position="129"/>
        <end position="149"/>
    </location>
</feature>
<reference evidence="2" key="1">
    <citation type="journal article" date="2023" name="Mol. Phylogenet. Evol.">
        <title>Genome-scale phylogeny and comparative genomics of the fungal order Sordariales.</title>
        <authorList>
            <person name="Hensen N."/>
            <person name="Bonometti L."/>
            <person name="Westerberg I."/>
            <person name="Brannstrom I.O."/>
            <person name="Guillou S."/>
            <person name="Cros-Aarteil S."/>
            <person name="Calhoun S."/>
            <person name="Haridas S."/>
            <person name="Kuo A."/>
            <person name="Mondo S."/>
            <person name="Pangilinan J."/>
            <person name="Riley R."/>
            <person name="LaButti K."/>
            <person name="Andreopoulos B."/>
            <person name="Lipzen A."/>
            <person name="Chen C."/>
            <person name="Yan M."/>
            <person name="Daum C."/>
            <person name="Ng V."/>
            <person name="Clum A."/>
            <person name="Steindorff A."/>
            <person name="Ohm R.A."/>
            <person name="Martin F."/>
            <person name="Silar P."/>
            <person name="Natvig D.O."/>
            <person name="Lalanne C."/>
            <person name="Gautier V."/>
            <person name="Ament-Velasquez S.L."/>
            <person name="Kruys A."/>
            <person name="Hutchinson M.I."/>
            <person name="Powell A.J."/>
            <person name="Barry K."/>
            <person name="Miller A.N."/>
            <person name="Grigoriev I.V."/>
            <person name="Debuchy R."/>
            <person name="Gladieux P."/>
            <person name="Hiltunen Thoren M."/>
            <person name="Johannesson H."/>
        </authorList>
    </citation>
    <scope>NUCLEOTIDE SEQUENCE</scope>
    <source>
        <strain evidence="2">CBS 560.94</strain>
    </source>
</reference>
<dbReference type="GeneID" id="87861541"/>
<name>A0AAE0MUG6_9PEZI</name>
<protein>
    <recommendedName>
        <fullName evidence="4">Ser/arg-related nuclear matrix protein</fullName>
    </recommendedName>
</protein>
<evidence type="ECO:0000313" key="3">
    <source>
        <dbReference type="Proteomes" id="UP001278500"/>
    </source>
</evidence>
<dbReference type="Proteomes" id="UP001278500">
    <property type="component" value="Unassembled WGS sequence"/>
</dbReference>
<feature type="region of interest" description="Disordered" evidence="1">
    <location>
        <begin position="114"/>
        <end position="370"/>
    </location>
</feature>
<feature type="compositionally biased region" description="Polar residues" evidence="1">
    <location>
        <begin position="9"/>
        <end position="28"/>
    </location>
</feature>
<evidence type="ECO:0000256" key="1">
    <source>
        <dbReference type="SAM" id="MobiDB-lite"/>
    </source>
</evidence>
<sequence>MVGMDAISSLLQTGSWRTSRSKSQNPYSRTPRRTDPLSELDIHVDKPSETRRRIPRLPPPIVEDEAESLAKEHGSPSVISSYEDEPPNRGEIDQFPLLEPVLENNPERRFVVVTGPGAGKESEPAPSIVETTPPITSTDTAQKGETNDCNKFVLVPSDETKDGDKQEEKKVPELAKRKSHQDLPRLDTHVQEPDTKDASIEPPSDRQSPEKTPVHQDDGKAARIKRSSSRRRPEAHIDEEDTKKASLKRASSRRRPEIPPDDQDSADTSIKRSSSRRYRERPADQDAKESPIKRSNSRKPRNRPLHDQDSEITADSPDNVNPGASDFSASVVTETAGGRERRPRHERMASTPDVPRIDSRSLELEGPGIAPLSMYRYNDAGDAMSFMVQEDAIPDHDLTRKSPPPRTSRKESPPPYPSAAERKRMPSQSATNRRRRNSMAAPRDRREYPIDDDPRHQQLDHQEQPQPLRPAVEEDASLMALRHRLGAVDIGLESQDVVPHPSALALRQQDQFSDASDPGSSRSATFLAEGDYRRGRAGTYSLTSSPPNGRLVPRREDESSPRTRRRARSRTMGTNLYSNSSPILPVSGHHSNGSMALAKVSSPLASPSLTRQELVSTRPSASFWDPNPFEPASRRAPGARPILSFQSYSEEVEQGLTAPLPDCPWMVPGLPYSRNPGDRFWTLRGAENFLICPHCHSELFANSQFRHEFVATSLRPDQPVLCDFASSFWHRMAYLMTLKQRLPDLQLMRNVAAVLRRYPPCTGPYETVSIWHGMWDPYRREFVPNFDVCVGCAKMLEAVLPSLANTLHPSTREPFTAYCQLHFRPGRKRFMDYWDLLETTSDYALSRQTAPDTIPDLASRLRRIARIRECPKEQPLTEEYWYIMRFLPKFTVCEECFREVVKPIRDARDHRSDIPWNFDPEPQLVPIGSCQLYSERMREEFHEACRLNDIGYLDAKYTERMGSLLTPVIRW</sequence>
<feature type="compositionally biased region" description="Basic and acidic residues" evidence="1">
    <location>
        <begin position="280"/>
        <end position="292"/>
    </location>
</feature>
<feature type="compositionally biased region" description="Basic and acidic residues" evidence="1">
    <location>
        <begin position="231"/>
        <end position="244"/>
    </location>
</feature>
<dbReference type="AlphaFoldDB" id="A0AAE0MUG6"/>
<feature type="compositionally biased region" description="Basic and acidic residues" evidence="1">
    <location>
        <begin position="158"/>
        <end position="221"/>
    </location>
</feature>
<proteinExistence type="predicted"/>
<feature type="compositionally biased region" description="Polar residues" evidence="1">
    <location>
        <begin position="509"/>
        <end position="524"/>
    </location>
</feature>
<organism evidence="2 3">
    <name type="scientific">Neurospora tetraspora</name>
    <dbReference type="NCBI Taxonomy" id="94610"/>
    <lineage>
        <taxon>Eukaryota</taxon>
        <taxon>Fungi</taxon>
        <taxon>Dikarya</taxon>
        <taxon>Ascomycota</taxon>
        <taxon>Pezizomycotina</taxon>
        <taxon>Sordariomycetes</taxon>
        <taxon>Sordariomycetidae</taxon>
        <taxon>Sordariales</taxon>
        <taxon>Sordariaceae</taxon>
        <taxon>Neurospora</taxon>
    </lineage>
</organism>
<gene>
    <name evidence="2" type="ORF">B0H65DRAFT_422208</name>
</gene>
<feature type="compositionally biased region" description="Polar residues" evidence="1">
    <location>
        <begin position="572"/>
        <end position="582"/>
    </location>
</feature>
<accession>A0AAE0MUG6</accession>
<dbReference type="EMBL" id="JAUEPP010000002">
    <property type="protein sequence ID" value="KAK3350936.1"/>
    <property type="molecule type" value="Genomic_DNA"/>
</dbReference>
<feature type="region of interest" description="Disordered" evidence="1">
    <location>
        <begin position="1"/>
        <end position="93"/>
    </location>
</feature>
<keyword evidence="3" id="KW-1185">Reference proteome</keyword>
<reference evidence="2" key="2">
    <citation type="submission" date="2023-06" db="EMBL/GenBank/DDBJ databases">
        <authorList>
            <consortium name="Lawrence Berkeley National Laboratory"/>
            <person name="Haridas S."/>
            <person name="Hensen N."/>
            <person name="Bonometti L."/>
            <person name="Westerberg I."/>
            <person name="Brannstrom I.O."/>
            <person name="Guillou S."/>
            <person name="Cros-Aarteil S."/>
            <person name="Calhoun S."/>
            <person name="Kuo A."/>
            <person name="Mondo S."/>
            <person name="Pangilinan J."/>
            <person name="Riley R."/>
            <person name="Labutti K."/>
            <person name="Andreopoulos B."/>
            <person name="Lipzen A."/>
            <person name="Chen C."/>
            <person name="Yanf M."/>
            <person name="Daum C."/>
            <person name="Ng V."/>
            <person name="Clum A."/>
            <person name="Steindorff A."/>
            <person name="Ohm R."/>
            <person name="Martin F."/>
            <person name="Silar P."/>
            <person name="Natvig D."/>
            <person name="Lalanne C."/>
            <person name="Gautier V."/>
            <person name="Ament-Velasquez S.L."/>
            <person name="Kruys A."/>
            <person name="Hutchinson M.I."/>
            <person name="Powell A.J."/>
            <person name="Barry K."/>
            <person name="Miller A.N."/>
            <person name="Grigoriev I.V."/>
            <person name="Debuchy R."/>
            <person name="Gladieux P."/>
            <person name="Thoren M.H."/>
            <person name="Johannesson H."/>
        </authorList>
    </citation>
    <scope>NUCLEOTIDE SEQUENCE</scope>
    <source>
        <strain evidence="2">CBS 560.94</strain>
    </source>
</reference>
<feature type="compositionally biased region" description="Basic and acidic residues" evidence="1">
    <location>
        <begin position="442"/>
        <end position="463"/>
    </location>
</feature>
<feature type="compositionally biased region" description="Basic and acidic residues" evidence="1">
    <location>
        <begin position="32"/>
        <end position="52"/>
    </location>
</feature>
<dbReference type="RefSeq" id="XP_062684231.1">
    <property type="nucleotide sequence ID" value="XM_062824387.1"/>
</dbReference>
<feature type="region of interest" description="Disordered" evidence="1">
    <location>
        <begin position="387"/>
        <end position="469"/>
    </location>
</feature>
<evidence type="ECO:0008006" key="4">
    <source>
        <dbReference type="Google" id="ProtNLM"/>
    </source>
</evidence>
<evidence type="ECO:0000313" key="2">
    <source>
        <dbReference type="EMBL" id="KAK3350936.1"/>
    </source>
</evidence>